<dbReference type="InterPro" id="IPR036890">
    <property type="entry name" value="HATPase_C_sf"/>
</dbReference>
<keyword evidence="6" id="KW-0902">Two-component regulatory system</keyword>
<dbReference type="Pfam" id="PF00512">
    <property type="entry name" value="HisKA"/>
    <property type="match status" value="1"/>
</dbReference>
<evidence type="ECO:0000313" key="10">
    <source>
        <dbReference type="EMBL" id="ASU35403.1"/>
    </source>
</evidence>
<dbReference type="Gene3D" id="3.30.565.10">
    <property type="entry name" value="Histidine kinase-like ATPase, C-terminal domain"/>
    <property type="match status" value="1"/>
</dbReference>
<evidence type="ECO:0000259" key="9">
    <source>
        <dbReference type="PROSITE" id="PS50109"/>
    </source>
</evidence>
<dbReference type="InterPro" id="IPR003661">
    <property type="entry name" value="HisK_dim/P_dom"/>
</dbReference>
<dbReference type="AlphaFoldDB" id="A0A223NZV4"/>
<dbReference type="Pfam" id="PF02518">
    <property type="entry name" value="HATPase_c"/>
    <property type="match status" value="1"/>
</dbReference>
<proteinExistence type="predicted"/>
<dbReference type="CDD" id="cd00082">
    <property type="entry name" value="HisKA"/>
    <property type="match status" value="1"/>
</dbReference>
<sequence>MQSFWKKSLGLPPVFSLEARIFNAICLASATCLFFTAVLNLLLGIQQLVILMAIFFTISLLCYYFSRFKDRLNTAIVVYLIASQVLLIINYKYNSGINGPSLLIFLLSHFLAISIIPLKQYWFWITLNILLVSTLLVVDYNYHGIIIDTYPDNKHRFIDFGFTYIFIVFFIFMVTVAVRKNYHGEKKLVEEKASELEAANETMNKLFSILAHDLRSPLASIQNYLEILSEFKLNEGERLSIQKELLKSTQNTQQMLANLLSWSRSQMQGVTVNLTNLDLKKTLESTFHIYQTVGTEKGIQVINQLNDAVFVLADADMLQLIIRNLINNALKFTNPGGCITVSAETIDDVCCIVIKDNGLGISFEQQSEIFSLKTAPTFGTKNEKGIGLGLLLCKEFTEIQGGKITFESTPGSGTTFYVSLRLGSSLTESGSYPGNSTRKQHPIK</sequence>
<evidence type="ECO:0000256" key="4">
    <source>
        <dbReference type="ARBA" id="ARBA00022679"/>
    </source>
</evidence>
<keyword evidence="8" id="KW-0472">Membrane</keyword>
<evidence type="ECO:0000256" key="1">
    <source>
        <dbReference type="ARBA" id="ARBA00000085"/>
    </source>
</evidence>
<gene>
    <name evidence="10" type="ORF">MuYL_3518</name>
</gene>
<keyword evidence="8" id="KW-0812">Transmembrane</keyword>
<evidence type="ECO:0000256" key="3">
    <source>
        <dbReference type="ARBA" id="ARBA00022553"/>
    </source>
</evidence>
<keyword evidence="8" id="KW-1133">Transmembrane helix</keyword>
<dbReference type="PANTHER" id="PTHR43711">
    <property type="entry name" value="TWO-COMPONENT HISTIDINE KINASE"/>
    <property type="match status" value="1"/>
</dbReference>
<reference evidence="10 11" key="1">
    <citation type="submission" date="2017-08" db="EMBL/GenBank/DDBJ databases">
        <title>Complete genome sequence of Mucilaginibacter sp. strain BJC16-A31.</title>
        <authorList>
            <consortium name="Henan University of Science and Technology"/>
            <person name="You X."/>
        </authorList>
    </citation>
    <scope>NUCLEOTIDE SEQUENCE [LARGE SCALE GENOMIC DNA]</scope>
    <source>
        <strain evidence="10 11">BJC16-A31</strain>
    </source>
</reference>
<keyword evidence="4" id="KW-0808">Transferase</keyword>
<dbReference type="InterPro" id="IPR036097">
    <property type="entry name" value="HisK_dim/P_sf"/>
</dbReference>
<dbReference type="InterPro" id="IPR004358">
    <property type="entry name" value="Sig_transdc_His_kin-like_C"/>
</dbReference>
<feature type="transmembrane region" description="Helical" evidence="8">
    <location>
        <begin position="97"/>
        <end position="116"/>
    </location>
</feature>
<dbReference type="Proteomes" id="UP000215002">
    <property type="component" value="Chromosome"/>
</dbReference>
<evidence type="ECO:0000313" key="11">
    <source>
        <dbReference type="Proteomes" id="UP000215002"/>
    </source>
</evidence>
<dbReference type="SUPFAM" id="SSF55874">
    <property type="entry name" value="ATPase domain of HSP90 chaperone/DNA topoisomerase II/histidine kinase"/>
    <property type="match status" value="1"/>
</dbReference>
<feature type="transmembrane region" description="Helical" evidence="8">
    <location>
        <begin position="160"/>
        <end position="178"/>
    </location>
</feature>
<feature type="transmembrane region" description="Helical" evidence="8">
    <location>
        <begin position="48"/>
        <end position="65"/>
    </location>
</feature>
<feature type="transmembrane region" description="Helical" evidence="8">
    <location>
        <begin position="72"/>
        <end position="91"/>
    </location>
</feature>
<feature type="transmembrane region" description="Helical" evidence="8">
    <location>
        <begin position="21"/>
        <end position="42"/>
    </location>
</feature>
<dbReference type="SUPFAM" id="SSF47384">
    <property type="entry name" value="Homodimeric domain of signal transducing histidine kinase"/>
    <property type="match status" value="1"/>
</dbReference>
<dbReference type="InterPro" id="IPR005467">
    <property type="entry name" value="His_kinase_dom"/>
</dbReference>
<dbReference type="InterPro" id="IPR003594">
    <property type="entry name" value="HATPase_dom"/>
</dbReference>
<dbReference type="RefSeq" id="WP_094571590.1">
    <property type="nucleotide sequence ID" value="NZ_CP022743.1"/>
</dbReference>
<evidence type="ECO:0000256" key="8">
    <source>
        <dbReference type="SAM" id="Phobius"/>
    </source>
</evidence>
<keyword evidence="11" id="KW-1185">Reference proteome</keyword>
<dbReference type="Gene3D" id="1.10.287.130">
    <property type="match status" value="1"/>
</dbReference>
<evidence type="ECO:0000256" key="5">
    <source>
        <dbReference type="ARBA" id="ARBA00022777"/>
    </source>
</evidence>
<dbReference type="CDD" id="cd00075">
    <property type="entry name" value="HATPase"/>
    <property type="match status" value="1"/>
</dbReference>
<evidence type="ECO:0000256" key="7">
    <source>
        <dbReference type="SAM" id="Coils"/>
    </source>
</evidence>
<name>A0A223NZV4_9SPHI</name>
<dbReference type="PROSITE" id="PS50109">
    <property type="entry name" value="HIS_KIN"/>
    <property type="match status" value="1"/>
</dbReference>
<protein>
    <recommendedName>
        <fullName evidence="2">histidine kinase</fullName>
        <ecNumber evidence="2">2.7.13.3</ecNumber>
    </recommendedName>
</protein>
<comment type="catalytic activity">
    <reaction evidence="1">
        <text>ATP + protein L-histidine = ADP + protein N-phospho-L-histidine.</text>
        <dbReference type="EC" id="2.7.13.3"/>
    </reaction>
</comment>
<organism evidence="10 11">
    <name type="scientific">Mucilaginibacter xinganensis</name>
    <dbReference type="NCBI Taxonomy" id="1234841"/>
    <lineage>
        <taxon>Bacteria</taxon>
        <taxon>Pseudomonadati</taxon>
        <taxon>Bacteroidota</taxon>
        <taxon>Sphingobacteriia</taxon>
        <taxon>Sphingobacteriales</taxon>
        <taxon>Sphingobacteriaceae</taxon>
        <taxon>Mucilaginibacter</taxon>
    </lineage>
</organism>
<dbReference type="InterPro" id="IPR050736">
    <property type="entry name" value="Sensor_HK_Regulatory"/>
</dbReference>
<evidence type="ECO:0000256" key="6">
    <source>
        <dbReference type="ARBA" id="ARBA00023012"/>
    </source>
</evidence>
<feature type="coiled-coil region" evidence="7">
    <location>
        <begin position="179"/>
        <end position="206"/>
    </location>
</feature>
<accession>A0A223NZV4</accession>
<dbReference type="OrthoDB" id="9810447at2"/>
<dbReference type="SMART" id="SM00388">
    <property type="entry name" value="HisKA"/>
    <property type="match status" value="1"/>
</dbReference>
<evidence type="ECO:0000256" key="2">
    <source>
        <dbReference type="ARBA" id="ARBA00012438"/>
    </source>
</evidence>
<feature type="domain" description="Histidine kinase" evidence="9">
    <location>
        <begin position="209"/>
        <end position="424"/>
    </location>
</feature>
<dbReference type="EMBL" id="CP022743">
    <property type="protein sequence ID" value="ASU35403.1"/>
    <property type="molecule type" value="Genomic_DNA"/>
</dbReference>
<dbReference type="SMART" id="SM00387">
    <property type="entry name" value="HATPase_c"/>
    <property type="match status" value="1"/>
</dbReference>
<dbReference type="PRINTS" id="PR00344">
    <property type="entry name" value="BCTRLSENSOR"/>
</dbReference>
<dbReference type="KEGG" id="muc:MuYL_3518"/>
<keyword evidence="5 10" id="KW-0418">Kinase</keyword>
<dbReference type="PANTHER" id="PTHR43711:SF31">
    <property type="entry name" value="HISTIDINE KINASE"/>
    <property type="match status" value="1"/>
</dbReference>
<dbReference type="EC" id="2.7.13.3" evidence="2"/>
<keyword evidence="7" id="KW-0175">Coiled coil</keyword>
<dbReference type="GO" id="GO:0000155">
    <property type="term" value="F:phosphorelay sensor kinase activity"/>
    <property type="evidence" value="ECO:0007669"/>
    <property type="project" value="InterPro"/>
</dbReference>
<feature type="transmembrane region" description="Helical" evidence="8">
    <location>
        <begin position="121"/>
        <end position="140"/>
    </location>
</feature>
<keyword evidence="3" id="KW-0597">Phosphoprotein</keyword>